<gene>
    <name evidence="6" type="ORF">DWB62_015375</name>
    <name evidence="5" type="ORF">GNY23_15375</name>
</gene>
<keyword evidence="3" id="KW-0804">Transcription</keyword>
<dbReference type="Proteomes" id="UP000285951">
    <property type="component" value="Unassembled WGS sequence"/>
</dbReference>
<comment type="caution">
    <text evidence="5">The sequence shown here is derived from an EMBL/GenBank/DDBJ whole genome shotgun (WGS) entry which is preliminary data.</text>
</comment>
<evidence type="ECO:0000313" key="5">
    <source>
        <dbReference type="EMBL" id="MUP39200.1"/>
    </source>
</evidence>
<dbReference type="EMBL" id="WOTW01000042">
    <property type="protein sequence ID" value="MUP39200.1"/>
    <property type="molecule type" value="Genomic_DNA"/>
</dbReference>
<dbReference type="Pfam" id="PF12833">
    <property type="entry name" value="HTH_18"/>
    <property type="match status" value="1"/>
</dbReference>
<protein>
    <submittedName>
        <fullName evidence="5">Helix-turn-helix domain-containing protein</fullName>
    </submittedName>
</protein>
<dbReference type="SMART" id="SM00342">
    <property type="entry name" value="HTH_ARAC"/>
    <property type="match status" value="1"/>
</dbReference>
<proteinExistence type="predicted"/>
<organism evidence="5 8">
    <name type="scientific">Labilibaculum euxinus</name>
    <dbReference type="NCBI Taxonomy" id="2686357"/>
    <lineage>
        <taxon>Bacteria</taxon>
        <taxon>Pseudomonadati</taxon>
        <taxon>Bacteroidota</taxon>
        <taxon>Bacteroidia</taxon>
        <taxon>Marinilabiliales</taxon>
        <taxon>Marinifilaceae</taxon>
        <taxon>Labilibaculum</taxon>
    </lineage>
</organism>
<dbReference type="GO" id="GO:0003700">
    <property type="term" value="F:DNA-binding transcription factor activity"/>
    <property type="evidence" value="ECO:0007669"/>
    <property type="project" value="InterPro"/>
</dbReference>
<dbReference type="SUPFAM" id="SSF46689">
    <property type="entry name" value="Homeodomain-like"/>
    <property type="match status" value="1"/>
</dbReference>
<evidence type="ECO:0000256" key="3">
    <source>
        <dbReference type="ARBA" id="ARBA00023163"/>
    </source>
</evidence>
<accession>A0A7M4D971</accession>
<evidence type="ECO:0000313" key="7">
    <source>
        <dbReference type="Proteomes" id="UP000285951"/>
    </source>
</evidence>
<evidence type="ECO:0000256" key="2">
    <source>
        <dbReference type="ARBA" id="ARBA00023125"/>
    </source>
</evidence>
<name>A0A7M4D971_9BACT</name>
<keyword evidence="2" id="KW-0238">DNA-binding</keyword>
<dbReference type="AlphaFoldDB" id="A0A7M4D971"/>
<dbReference type="InterPro" id="IPR020449">
    <property type="entry name" value="Tscrpt_reg_AraC-type_HTH"/>
</dbReference>
<reference evidence="5 8" key="2">
    <citation type="submission" date="2019-12" db="EMBL/GenBank/DDBJ databases">
        <title>Draft genome sequence of Labilibaculum sp. strain 44 isolated from deep waters of Black Sea.</title>
        <authorList>
            <person name="Yadav S."/>
            <person name="Villanueva L."/>
        </authorList>
    </citation>
    <scope>NUCLEOTIDE SEQUENCE [LARGE SCALE GENOMIC DNA]</scope>
    <source>
        <strain evidence="5 8">44</strain>
    </source>
</reference>
<dbReference type="InterPro" id="IPR009057">
    <property type="entry name" value="Homeodomain-like_sf"/>
</dbReference>
<keyword evidence="7" id="KW-1185">Reference proteome</keyword>
<dbReference type="GO" id="GO:0043565">
    <property type="term" value="F:sequence-specific DNA binding"/>
    <property type="evidence" value="ECO:0007669"/>
    <property type="project" value="InterPro"/>
</dbReference>
<dbReference type="PROSITE" id="PS00041">
    <property type="entry name" value="HTH_ARAC_FAMILY_1"/>
    <property type="match status" value="1"/>
</dbReference>
<dbReference type="PROSITE" id="PS01124">
    <property type="entry name" value="HTH_ARAC_FAMILY_2"/>
    <property type="match status" value="1"/>
</dbReference>
<dbReference type="PANTHER" id="PTHR43280">
    <property type="entry name" value="ARAC-FAMILY TRANSCRIPTIONAL REGULATOR"/>
    <property type="match status" value="1"/>
</dbReference>
<feature type="domain" description="HTH araC/xylS-type" evidence="4">
    <location>
        <begin position="10"/>
        <end position="67"/>
    </location>
</feature>
<reference evidence="6 7" key="1">
    <citation type="submission" date="2019-11" db="EMBL/GenBank/DDBJ databases">
        <title>Draft genome sequence of Labilibaculum sp. strain SYP isolated from Black Sea.</title>
        <authorList>
            <person name="Yadav S."/>
            <person name="Villanueva L."/>
        </authorList>
    </citation>
    <scope>NUCLEOTIDE SEQUENCE [LARGE SCALE GENOMIC DNA]</scope>
    <source>
        <strain evidence="6 7">44</strain>
    </source>
</reference>
<dbReference type="Proteomes" id="UP000462449">
    <property type="component" value="Unassembled WGS sequence"/>
</dbReference>
<evidence type="ECO:0000313" key="8">
    <source>
        <dbReference type="Proteomes" id="UP000462449"/>
    </source>
</evidence>
<dbReference type="PRINTS" id="PR00032">
    <property type="entry name" value="HTHARAC"/>
</dbReference>
<dbReference type="Gene3D" id="1.10.10.60">
    <property type="entry name" value="Homeodomain-like"/>
    <property type="match status" value="1"/>
</dbReference>
<dbReference type="InterPro" id="IPR018062">
    <property type="entry name" value="HTH_AraC-typ_CS"/>
</dbReference>
<keyword evidence="1" id="KW-0805">Transcription regulation</keyword>
<evidence type="ECO:0000256" key="1">
    <source>
        <dbReference type="ARBA" id="ARBA00023015"/>
    </source>
</evidence>
<sequence>MPQTKSHYQSTKDILKNHRLKKVVQMIKNKKGNITEILNSVGFNSLSSFSKSFKSIFDISPSKDRKLD</sequence>
<dbReference type="InterPro" id="IPR018060">
    <property type="entry name" value="HTH_AraC"/>
</dbReference>
<dbReference type="PANTHER" id="PTHR43280:SF2">
    <property type="entry name" value="HTH-TYPE TRANSCRIPTIONAL REGULATOR EXSA"/>
    <property type="match status" value="1"/>
</dbReference>
<evidence type="ECO:0000313" key="6">
    <source>
        <dbReference type="EMBL" id="MVB08405.1"/>
    </source>
</evidence>
<dbReference type="EMBL" id="QTZN02000042">
    <property type="protein sequence ID" value="MVB08405.1"/>
    <property type="molecule type" value="Genomic_DNA"/>
</dbReference>
<evidence type="ECO:0000259" key="4">
    <source>
        <dbReference type="PROSITE" id="PS01124"/>
    </source>
</evidence>